<reference evidence="1" key="1">
    <citation type="journal article" date="2014" name="Int. J. Syst. Evol. Microbiol.">
        <title>Complete genome sequence of Corynebacterium casei LMG S-19264T (=DSM 44701T), isolated from a smear-ripened cheese.</title>
        <authorList>
            <consortium name="US DOE Joint Genome Institute (JGI-PGF)"/>
            <person name="Walter F."/>
            <person name="Albersmeier A."/>
            <person name="Kalinowski J."/>
            <person name="Ruckert C."/>
        </authorList>
    </citation>
    <scope>NUCLEOTIDE SEQUENCE</scope>
    <source>
        <strain evidence="1">CGMCC 1.10998</strain>
    </source>
</reference>
<reference evidence="1" key="2">
    <citation type="submission" date="2020-09" db="EMBL/GenBank/DDBJ databases">
        <authorList>
            <person name="Sun Q."/>
            <person name="Zhou Y."/>
        </authorList>
    </citation>
    <scope>NUCLEOTIDE SEQUENCE</scope>
    <source>
        <strain evidence="1">CGMCC 1.10998</strain>
    </source>
</reference>
<comment type="caution">
    <text evidence="1">The sequence shown here is derived from an EMBL/GenBank/DDBJ whole genome shotgun (WGS) entry which is preliminary data.</text>
</comment>
<sequence length="85" mass="10062">MAIARAKPWQAFSQFVDSRDSFLTFEYVRILTMRMNPASLANRGERQRTLKHVAIRKAILMQLKRHFDASEKANRMQDKKLLLRI</sequence>
<keyword evidence="2" id="KW-1185">Reference proteome</keyword>
<organism evidence="1 2">
    <name type="scientific">Undibacterium terreum</name>
    <dbReference type="NCBI Taxonomy" id="1224302"/>
    <lineage>
        <taxon>Bacteria</taxon>
        <taxon>Pseudomonadati</taxon>
        <taxon>Pseudomonadota</taxon>
        <taxon>Betaproteobacteria</taxon>
        <taxon>Burkholderiales</taxon>
        <taxon>Oxalobacteraceae</taxon>
        <taxon>Undibacterium</taxon>
    </lineage>
</organism>
<accession>A0A916UK14</accession>
<proteinExistence type="predicted"/>
<gene>
    <name evidence="1" type="ORF">GCM10011396_23420</name>
</gene>
<evidence type="ECO:0000313" key="2">
    <source>
        <dbReference type="Proteomes" id="UP000637423"/>
    </source>
</evidence>
<evidence type="ECO:0000313" key="1">
    <source>
        <dbReference type="EMBL" id="GGC75486.1"/>
    </source>
</evidence>
<dbReference type="EMBL" id="BMED01000002">
    <property type="protein sequence ID" value="GGC75486.1"/>
    <property type="molecule type" value="Genomic_DNA"/>
</dbReference>
<name>A0A916UK14_9BURK</name>
<dbReference type="Proteomes" id="UP000637423">
    <property type="component" value="Unassembled WGS sequence"/>
</dbReference>
<protein>
    <submittedName>
        <fullName evidence="1">Uncharacterized protein</fullName>
    </submittedName>
</protein>
<dbReference type="AlphaFoldDB" id="A0A916UK14"/>